<reference evidence="2" key="1">
    <citation type="submission" date="2023-10" db="EMBL/GenBank/DDBJ databases">
        <authorList>
            <person name="Noh H."/>
        </authorList>
    </citation>
    <scope>NUCLEOTIDE SEQUENCE</scope>
    <source>
        <strain evidence="2">DUCC4014</strain>
    </source>
</reference>
<feature type="compositionally biased region" description="Low complexity" evidence="1">
    <location>
        <begin position="128"/>
        <end position="156"/>
    </location>
</feature>
<feature type="region of interest" description="Disordered" evidence="1">
    <location>
        <begin position="115"/>
        <end position="159"/>
    </location>
</feature>
<evidence type="ECO:0000313" key="3">
    <source>
        <dbReference type="Proteomes" id="UP000827549"/>
    </source>
</evidence>
<dbReference type="EMBL" id="CP086717">
    <property type="protein sequence ID" value="WOO82086.1"/>
    <property type="molecule type" value="Genomic_DNA"/>
</dbReference>
<dbReference type="Proteomes" id="UP000827549">
    <property type="component" value="Chromosome 4"/>
</dbReference>
<protein>
    <submittedName>
        <fullName evidence="2">Uncharacterized protein</fullName>
    </submittedName>
</protein>
<gene>
    <name evidence="2" type="ORF">LOC62_04G005588</name>
</gene>
<proteinExistence type="predicted"/>
<feature type="region of interest" description="Disordered" evidence="1">
    <location>
        <begin position="209"/>
        <end position="230"/>
    </location>
</feature>
<accession>A0AAF0YC79</accession>
<dbReference type="GeneID" id="87808817"/>
<sequence length="257" mass="27813">MIKFVKALLAGLRGGHSAQALAERAVRETKPTMTAQVFRSPPAASTTTPKQWGWTEIDTLGHLMTDFTDMSPAEPDHDMFDNFGQEWNNDDPSDDFGIFYDNGWGFYSDVLTEDDNNDYPTDSDTDESTSGTSSFGSSATGTSTSTSTSATTTSGGRSDVPVTLASLGAVNSAFEEWGMNFPKPEIVSLVPEAVDEFVGLFVERSAHWPMDNVDSGDEGGDEDDDQDSFSLAIPTQPFDEDMVTRDLGLGLWDVPSV</sequence>
<name>A0AAF0YC79_9TREE</name>
<dbReference type="AlphaFoldDB" id="A0AAF0YC79"/>
<organism evidence="2 3">
    <name type="scientific">Vanrija pseudolonga</name>
    <dbReference type="NCBI Taxonomy" id="143232"/>
    <lineage>
        <taxon>Eukaryota</taxon>
        <taxon>Fungi</taxon>
        <taxon>Dikarya</taxon>
        <taxon>Basidiomycota</taxon>
        <taxon>Agaricomycotina</taxon>
        <taxon>Tremellomycetes</taxon>
        <taxon>Trichosporonales</taxon>
        <taxon>Trichosporonaceae</taxon>
        <taxon>Vanrija</taxon>
    </lineage>
</organism>
<evidence type="ECO:0000256" key="1">
    <source>
        <dbReference type="SAM" id="MobiDB-lite"/>
    </source>
</evidence>
<feature type="compositionally biased region" description="Acidic residues" evidence="1">
    <location>
        <begin position="214"/>
        <end position="227"/>
    </location>
</feature>
<keyword evidence="3" id="KW-1185">Reference proteome</keyword>
<feature type="compositionally biased region" description="Acidic residues" evidence="1">
    <location>
        <begin position="115"/>
        <end position="127"/>
    </location>
</feature>
<dbReference type="RefSeq" id="XP_062628118.1">
    <property type="nucleotide sequence ID" value="XM_062772134.1"/>
</dbReference>
<evidence type="ECO:0000313" key="2">
    <source>
        <dbReference type="EMBL" id="WOO82086.1"/>
    </source>
</evidence>